<dbReference type="AlphaFoldDB" id="A0A543KN95"/>
<keyword evidence="4" id="KW-1185">Reference proteome</keyword>
<organism evidence="3 4">
    <name type="scientific">Ornithinimicrobium humiphilum</name>
    <dbReference type="NCBI Taxonomy" id="125288"/>
    <lineage>
        <taxon>Bacteria</taxon>
        <taxon>Bacillati</taxon>
        <taxon>Actinomycetota</taxon>
        <taxon>Actinomycetes</taxon>
        <taxon>Micrococcales</taxon>
        <taxon>Ornithinimicrobiaceae</taxon>
        <taxon>Ornithinimicrobium</taxon>
    </lineage>
</organism>
<dbReference type="NCBIfam" id="TIGR02669">
    <property type="entry name" value="SpoIID_LytB"/>
    <property type="match status" value="1"/>
</dbReference>
<dbReference type="Proteomes" id="UP000315133">
    <property type="component" value="Unassembled WGS sequence"/>
</dbReference>
<gene>
    <name evidence="3" type="ORF">FB476_1416</name>
</gene>
<name>A0A543KN95_9MICO</name>
<evidence type="ECO:0000313" key="3">
    <source>
        <dbReference type="EMBL" id="TQM96547.1"/>
    </source>
</evidence>
<dbReference type="RefSeq" id="WP_141818147.1">
    <property type="nucleotide sequence ID" value="NZ_BAAAIL010000003.1"/>
</dbReference>
<proteinExistence type="predicted"/>
<evidence type="ECO:0000259" key="2">
    <source>
        <dbReference type="Pfam" id="PF08486"/>
    </source>
</evidence>
<dbReference type="InterPro" id="IPR051922">
    <property type="entry name" value="Bact_Sporulation_Assoc"/>
</dbReference>
<dbReference type="Pfam" id="PF08486">
    <property type="entry name" value="SpoIID"/>
    <property type="match status" value="1"/>
</dbReference>
<dbReference type="OrthoDB" id="9773852at2"/>
<dbReference type="InterPro" id="IPR013486">
    <property type="entry name" value="SpoIID/LytB"/>
</dbReference>
<feature type="chain" id="PRO_5039036383" evidence="1">
    <location>
        <begin position="21"/>
        <end position="795"/>
    </location>
</feature>
<feature type="signal peptide" evidence="1">
    <location>
        <begin position="1"/>
        <end position="20"/>
    </location>
</feature>
<accession>A0A543KN95</accession>
<dbReference type="Gene3D" id="3.40.50.12090">
    <property type="match status" value="2"/>
</dbReference>
<feature type="domain" description="Sporulation stage II protein D amidase enhancer LytB N-terminal" evidence="2">
    <location>
        <begin position="259"/>
        <end position="355"/>
    </location>
</feature>
<comment type="caution">
    <text evidence="3">The sequence shown here is derived from an EMBL/GenBank/DDBJ whole genome shotgun (WGS) entry which is preliminary data.</text>
</comment>
<dbReference type="GO" id="GO:0030435">
    <property type="term" value="P:sporulation resulting in formation of a cellular spore"/>
    <property type="evidence" value="ECO:0007669"/>
    <property type="project" value="InterPro"/>
</dbReference>
<dbReference type="PANTHER" id="PTHR30032:SF8">
    <property type="entry name" value="GERMINATION-SPECIFIC N-ACETYLMURAMOYL-L-ALANINE AMIDASE"/>
    <property type="match status" value="1"/>
</dbReference>
<dbReference type="EMBL" id="VFPU01000001">
    <property type="protein sequence ID" value="TQM96547.1"/>
    <property type="molecule type" value="Genomic_DNA"/>
</dbReference>
<evidence type="ECO:0000313" key="4">
    <source>
        <dbReference type="Proteomes" id="UP000315133"/>
    </source>
</evidence>
<evidence type="ECO:0000256" key="1">
    <source>
        <dbReference type="SAM" id="SignalP"/>
    </source>
</evidence>
<dbReference type="PANTHER" id="PTHR30032">
    <property type="entry name" value="N-ACETYLMURAMOYL-L-ALANINE AMIDASE-RELATED"/>
    <property type="match status" value="1"/>
</dbReference>
<reference evidence="3 4" key="1">
    <citation type="submission" date="2019-06" db="EMBL/GenBank/DDBJ databases">
        <title>Sequencing the genomes of 1000 actinobacteria strains.</title>
        <authorList>
            <person name="Klenk H.-P."/>
        </authorList>
    </citation>
    <scope>NUCLEOTIDE SEQUENCE [LARGE SCALE GENOMIC DNA]</scope>
    <source>
        <strain evidence="3 4">DSM 12362</strain>
    </source>
</reference>
<protein>
    <submittedName>
        <fullName evidence="3">SpoIID/LytB domain protein</fullName>
    </submittedName>
</protein>
<sequence length="795" mass="82532">MRRSILAVCTALAVALSPLAAYSVDDPVQTADAEASAEADVVVPDLEEPALPVDQRFGFTAEPQAPTETAAVVQPGITALPAPQPGAEVYDRPADGVYQVRGGGFGHGIGMSQYGADGAGRAGLTHAQILAFYYPGTVLETRTTGTIRIGLTVDSDGDTRVAHRAGLVVGNAPGGATYPLPSGYSQWRVRTTTAAATGCTLEGLSSSGTWTAVWPTGLTRSCPISFSSPTEGTVDLYLPTGQPRIYRGTLTATHRGTTSLLTVNHLPLQHYLRSVTMAEMPVSFHAQALRAQAVAARTYALRGAGGTAYYDTCDTTACQAYRGRGVRNADGSVTSYEHANSTAAVDATDGQVLTYDFGTGTRQLATTMYSSSTGGHTTAAGAGHGYLRPQPDPYDAVAGNARHSWTAALPAARLEARYGIHRVERVQILRRDGHGQWGGRVLEARVEGYTAGGAYTWATATGDGLQLANPWPGNANGLSSTYFTIVGGDGGTGTVERIAGTDRYATAAEASRAWGAGTGVVYVVNGNDYPDALAAAARAGVYDAPVLLTQRDRIPSETLAAMARLTPARVVVVGGTGSVSDAVATRLRGLTTTNDLTRVGGVDRYDTAAQVASYYPANQSTVYLANGQDFPDALAGAALAGHGQLPLLLTRPDRLSSVTATQLQRLRPREVVVLGGTTAVSDAVARQAATYTTSGTFRRLAGANRYETMERVAAQFPAGRGPAYVASASSFPDALVGAALAGGLRGVPILLTAPERVPLPTATALGRQSPQSIYVLGGPGAVTDSTMDALRAHLR</sequence>
<dbReference type="InterPro" id="IPR013693">
    <property type="entry name" value="SpoIID/LytB_N"/>
</dbReference>
<dbReference type="Pfam" id="PF04122">
    <property type="entry name" value="CW_binding_2"/>
    <property type="match status" value="3"/>
</dbReference>
<keyword evidence="1" id="KW-0732">Signal</keyword>
<dbReference type="InterPro" id="IPR007253">
    <property type="entry name" value="Cell_wall-bd_2"/>
</dbReference>